<keyword evidence="1" id="KW-1133">Transmembrane helix</keyword>
<organism evidence="2 3">
    <name type="scientific">Silicimonas algicola</name>
    <dbReference type="NCBI Taxonomy" id="1826607"/>
    <lineage>
        <taxon>Bacteria</taxon>
        <taxon>Pseudomonadati</taxon>
        <taxon>Pseudomonadota</taxon>
        <taxon>Alphaproteobacteria</taxon>
        <taxon>Rhodobacterales</taxon>
        <taxon>Paracoccaceae</taxon>
    </lineage>
</organism>
<feature type="transmembrane region" description="Helical" evidence="1">
    <location>
        <begin position="238"/>
        <end position="255"/>
    </location>
</feature>
<feature type="transmembrane region" description="Helical" evidence="1">
    <location>
        <begin position="55"/>
        <end position="73"/>
    </location>
</feature>
<keyword evidence="1" id="KW-0812">Transmembrane</keyword>
<feature type="transmembrane region" description="Helical" evidence="1">
    <location>
        <begin position="93"/>
        <end position="113"/>
    </location>
</feature>
<feature type="transmembrane region" description="Helical" evidence="1">
    <location>
        <begin position="191"/>
        <end position="209"/>
    </location>
</feature>
<feature type="transmembrane region" description="Helical" evidence="1">
    <location>
        <begin position="386"/>
        <end position="406"/>
    </location>
</feature>
<feature type="transmembrane region" description="Helical" evidence="1">
    <location>
        <begin position="139"/>
        <end position="158"/>
    </location>
</feature>
<evidence type="ECO:0000313" key="2">
    <source>
        <dbReference type="EMBL" id="PWK53138.1"/>
    </source>
</evidence>
<feature type="transmembrane region" description="Helical" evidence="1">
    <location>
        <begin position="215"/>
        <end position="231"/>
    </location>
</feature>
<dbReference type="EMBL" id="QGGV01000014">
    <property type="protein sequence ID" value="PWK53138.1"/>
    <property type="molecule type" value="Genomic_DNA"/>
</dbReference>
<name>A0A316FX28_9RHOB</name>
<dbReference type="AlphaFoldDB" id="A0A316FX28"/>
<keyword evidence="1" id="KW-0472">Membrane</keyword>
<proteinExistence type="predicted"/>
<keyword evidence="3" id="KW-1185">Reference proteome</keyword>
<feature type="transmembrane region" description="Helical" evidence="1">
    <location>
        <begin position="32"/>
        <end position="48"/>
    </location>
</feature>
<dbReference type="RefSeq" id="WP_164721588.1">
    <property type="nucleotide sequence ID" value="NZ_CP034588.1"/>
</dbReference>
<sequence>MTTPARSPLPPAVLPVAVAILLLFGFGPNLPLALLAVTILLVGSALLWRPGESPILLLLFGYQWLQASARIFHANFKGVDVADLSYAGGQVSLASTLSLLALLSLAAGLRAGVGRWRGIDGQLCREIVLSRNTRSWFRLYLLGAAGAAAALFLARFVPPLSQPLLALATMKWAFFWVLAYATFVRPDADRRYLLVAFLFEFSLGLGSYFSDFKTVFFITILAMAAAGMKISGRRLVSLTAVALILVSVTVVWTAVKVEYRYFLSAGERAQVVTANYGESITTLAQMVARLDSRDLADAVEESINRISYVDFFAVVLDRVPAVVPHEHGALWLDAISRPFMPRILFPEKSAIHDSERTNYYTRLSVSSYDVGTSISIGYIAETYIDFGTIGMMVVIFIYGLILGRVYRWFVRGPRTRGLLGMALISAILLGAMALESSITKVIGGLIVSILVAYLIARWVVPLCLPWLRAGKGKYRLTAAA</sequence>
<accession>A0A316FX28</accession>
<evidence type="ECO:0000256" key="1">
    <source>
        <dbReference type="SAM" id="Phobius"/>
    </source>
</evidence>
<evidence type="ECO:0000313" key="3">
    <source>
        <dbReference type="Proteomes" id="UP000245390"/>
    </source>
</evidence>
<gene>
    <name evidence="2" type="ORF">C8D95_11440</name>
</gene>
<feature type="transmembrane region" description="Helical" evidence="1">
    <location>
        <begin position="164"/>
        <end position="184"/>
    </location>
</feature>
<reference evidence="2 3" key="1">
    <citation type="submission" date="2018-05" db="EMBL/GenBank/DDBJ databases">
        <title>Genomic Encyclopedia of Type Strains, Phase IV (KMG-IV): sequencing the most valuable type-strain genomes for metagenomic binning, comparative biology and taxonomic classification.</title>
        <authorList>
            <person name="Goeker M."/>
        </authorList>
    </citation>
    <scope>NUCLEOTIDE SEQUENCE [LARGE SCALE GENOMIC DNA]</scope>
    <source>
        <strain evidence="2 3">DSM 103371</strain>
    </source>
</reference>
<protein>
    <submittedName>
        <fullName evidence="2">O-antigen polysaccharide polymerase Wzy-like protein</fullName>
    </submittedName>
</protein>
<comment type="caution">
    <text evidence="2">The sequence shown here is derived from an EMBL/GenBank/DDBJ whole genome shotgun (WGS) entry which is preliminary data.</text>
</comment>
<dbReference type="Proteomes" id="UP000245390">
    <property type="component" value="Unassembled WGS sequence"/>
</dbReference>
<dbReference type="Pfam" id="PF14296">
    <property type="entry name" value="O-ag_pol_Wzy"/>
    <property type="match status" value="1"/>
</dbReference>
<feature type="transmembrane region" description="Helical" evidence="1">
    <location>
        <begin position="418"/>
        <end position="435"/>
    </location>
</feature>
<feature type="transmembrane region" description="Helical" evidence="1">
    <location>
        <begin position="441"/>
        <end position="467"/>
    </location>
</feature>
<dbReference type="InterPro" id="IPR029468">
    <property type="entry name" value="O-ag_pol_Wzy"/>
</dbReference>